<comment type="caution">
    <text evidence="2">The sequence shown here is derived from an EMBL/GenBank/DDBJ whole genome shotgun (WGS) entry which is preliminary data.</text>
</comment>
<accession>A0A8H2QGJ6</accession>
<dbReference type="Proteomes" id="UP000323324">
    <property type="component" value="Unassembled WGS sequence"/>
</dbReference>
<keyword evidence="3" id="KW-1185">Reference proteome</keyword>
<proteinExistence type="predicted"/>
<dbReference type="Gene3D" id="3.90.550.10">
    <property type="entry name" value="Spore Coat Polysaccharide Biosynthesis Protein SpsA, Chain A"/>
    <property type="match status" value="1"/>
</dbReference>
<dbReference type="SUPFAM" id="SSF53448">
    <property type="entry name" value="Nucleotide-diphospho-sugar transferases"/>
    <property type="match status" value="1"/>
</dbReference>
<dbReference type="Pfam" id="PF00535">
    <property type="entry name" value="Glycos_transf_2"/>
    <property type="match status" value="1"/>
</dbReference>
<keyword evidence="2" id="KW-0808">Transferase</keyword>
<organism evidence="2 3">
    <name type="scientific">Bizionia saleffrena</name>
    <dbReference type="NCBI Taxonomy" id="291189"/>
    <lineage>
        <taxon>Bacteria</taxon>
        <taxon>Pseudomonadati</taxon>
        <taxon>Bacteroidota</taxon>
        <taxon>Flavobacteriia</taxon>
        <taxon>Flavobacteriales</taxon>
        <taxon>Flavobacteriaceae</taxon>
        <taxon>Bizionia</taxon>
    </lineage>
</organism>
<name>A0A8H2QGJ6_9FLAO</name>
<dbReference type="InterPro" id="IPR029044">
    <property type="entry name" value="Nucleotide-diphossugar_trans"/>
</dbReference>
<sequence>MKLSIIILNYNVRYFLEVCLQSVEAAISSIDAEIIVVDNNSQDDSCAIVRDKFPNVILIENKENSGFSKGNNLGFKRAKGEYICILNPDTVVGETTFSSILEYANTKTNLGIVGCKLVDGSGQFLPESKRHIPTPKVAISKMLGRDTTYYVHSLGQDAVGETPVFVGAFMLMKYAVYNEVNGFDEDYFMYGEDIDLSYKVLKAGYTNYYFGKTTVIHYKGESTLKDKVYAKRFYGAMQIFYKKHFKSNLVFNGFLWLGIQMASLLNAEKPSIELKKEAIFVCASNGKNDYTARFPFPVKQIEQLTQATPNSEIIFDANYLTFSEIISVISGSDKNKNFTFKILPKNSNFILGSNSSKSRGEVIAFKY</sequence>
<dbReference type="InterPro" id="IPR001173">
    <property type="entry name" value="Glyco_trans_2-like"/>
</dbReference>
<dbReference type="AlphaFoldDB" id="A0A8H2QGJ6"/>
<dbReference type="PANTHER" id="PTHR43179:SF7">
    <property type="entry name" value="RHAMNOSYLTRANSFERASE WBBL"/>
    <property type="match status" value="1"/>
</dbReference>
<protein>
    <submittedName>
        <fullName evidence="2">Glycosyltransferase family 2 protein</fullName>
    </submittedName>
</protein>
<dbReference type="EMBL" id="VSKM01000001">
    <property type="protein sequence ID" value="TYB80221.1"/>
    <property type="molecule type" value="Genomic_DNA"/>
</dbReference>
<dbReference type="RefSeq" id="WP_148368112.1">
    <property type="nucleotide sequence ID" value="NZ_VSKM01000001.1"/>
</dbReference>
<evidence type="ECO:0000259" key="1">
    <source>
        <dbReference type="Pfam" id="PF00535"/>
    </source>
</evidence>
<dbReference type="CDD" id="cd04186">
    <property type="entry name" value="GT_2_like_c"/>
    <property type="match status" value="1"/>
</dbReference>
<evidence type="ECO:0000313" key="3">
    <source>
        <dbReference type="Proteomes" id="UP000323324"/>
    </source>
</evidence>
<dbReference type="PANTHER" id="PTHR43179">
    <property type="entry name" value="RHAMNOSYLTRANSFERASE WBBL"/>
    <property type="match status" value="1"/>
</dbReference>
<reference evidence="2 3" key="1">
    <citation type="submission" date="2019-08" db="EMBL/GenBank/DDBJ databases">
        <title>Genomes of Antarctic Bizionia species.</title>
        <authorList>
            <person name="Bowman J.P."/>
        </authorList>
    </citation>
    <scope>NUCLEOTIDE SEQUENCE [LARGE SCALE GENOMIC DNA]</scope>
    <source>
        <strain evidence="2 3">HFD</strain>
    </source>
</reference>
<evidence type="ECO:0000313" key="2">
    <source>
        <dbReference type="EMBL" id="TYB80221.1"/>
    </source>
</evidence>
<dbReference type="GO" id="GO:0016740">
    <property type="term" value="F:transferase activity"/>
    <property type="evidence" value="ECO:0007669"/>
    <property type="project" value="UniProtKB-KW"/>
</dbReference>
<gene>
    <name evidence="2" type="ORF">ES676_00700</name>
</gene>
<feature type="domain" description="Glycosyltransferase 2-like" evidence="1">
    <location>
        <begin position="4"/>
        <end position="145"/>
    </location>
</feature>